<feature type="compositionally biased region" description="Polar residues" evidence="1">
    <location>
        <begin position="1"/>
        <end position="10"/>
    </location>
</feature>
<dbReference type="STRING" id="1149755.A0A2J6R9A4"/>
<evidence type="ECO:0008006" key="4">
    <source>
        <dbReference type="Google" id="ProtNLM"/>
    </source>
</evidence>
<organism evidence="2 3">
    <name type="scientific">Hyaloscypha variabilis (strain UAMH 11265 / GT02V1 / F)</name>
    <name type="common">Meliniomyces variabilis</name>
    <dbReference type="NCBI Taxonomy" id="1149755"/>
    <lineage>
        <taxon>Eukaryota</taxon>
        <taxon>Fungi</taxon>
        <taxon>Dikarya</taxon>
        <taxon>Ascomycota</taxon>
        <taxon>Pezizomycotina</taxon>
        <taxon>Leotiomycetes</taxon>
        <taxon>Helotiales</taxon>
        <taxon>Hyaloscyphaceae</taxon>
        <taxon>Hyaloscypha</taxon>
        <taxon>Hyaloscypha variabilis</taxon>
    </lineage>
</organism>
<dbReference type="AlphaFoldDB" id="A0A2J6R9A4"/>
<sequence>MNGIPSSSRSGPLLPASDPAGEAVNTSYGDKTKATQLDINSWCPNTVAQIRKRFTESTANFLFSLPRLKAALGDHSQCSTKRCIANNTQDDGYQSSHWNKCAGNCTFNGPDAQKIVDIIQSDGIPLISLRRAASGTLIVEVVRASINSRYFAVSHVWSGGLGNPEANALPYCQLTRLFDLWPGFNDRMATRRKNEAKDRVPSLLYSLGRGWSEFFSLPTNVREFLLLPRKLSWVLMLALLVCLEFVEYYAVIILIWIEETWNIARAPESLFWIDTLCIPVGSESLHKKLRSRAINTMAQIYVNAGSIVVLDHELQQLQFTQLGTPAILGYLLCSAWMSRCWTFQEGAMAEDWLVQFDDGLCSVDSLLRKGGYDGTNTTPESEGIFESEKELGEFYAQLPRLRVIHEHHTFTSSSSSARARLLLQVWNNLCSRSTTKREDLDSIITTMLDFRPSEVQALNHDQRLFCIFNSQEALPISLLYRERGLVSSWIHANRSLPSTIEESPVDEDVGIMWRRSPNENFFVFELSKSGFLMEYSEESQLPPEPPLFYFSHSRILSGDTLILEDSYRGLTMVARLKLSPNIRLSPLELCVIIASTSKPARNIPGACLGIREKNDEFYRCF</sequence>
<feature type="region of interest" description="Disordered" evidence="1">
    <location>
        <begin position="1"/>
        <end position="27"/>
    </location>
</feature>
<dbReference type="OrthoDB" id="5398779at2759"/>
<dbReference type="PANTHER" id="PTHR39596">
    <property type="match status" value="1"/>
</dbReference>
<evidence type="ECO:0000313" key="2">
    <source>
        <dbReference type="EMBL" id="PMD35091.1"/>
    </source>
</evidence>
<protein>
    <recommendedName>
        <fullName evidence="4">Heterokaryon incompatibility domain-containing protein</fullName>
    </recommendedName>
</protein>
<reference evidence="2 3" key="1">
    <citation type="submission" date="2016-04" db="EMBL/GenBank/DDBJ databases">
        <title>A degradative enzymes factory behind the ericoid mycorrhizal symbiosis.</title>
        <authorList>
            <consortium name="DOE Joint Genome Institute"/>
            <person name="Martino E."/>
            <person name="Morin E."/>
            <person name="Grelet G."/>
            <person name="Kuo A."/>
            <person name="Kohler A."/>
            <person name="Daghino S."/>
            <person name="Barry K."/>
            <person name="Choi C."/>
            <person name="Cichocki N."/>
            <person name="Clum A."/>
            <person name="Copeland A."/>
            <person name="Hainaut M."/>
            <person name="Haridas S."/>
            <person name="Labutti K."/>
            <person name="Lindquist E."/>
            <person name="Lipzen A."/>
            <person name="Khouja H.-R."/>
            <person name="Murat C."/>
            <person name="Ohm R."/>
            <person name="Olson A."/>
            <person name="Spatafora J."/>
            <person name="Veneault-Fourrey C."/>
            <person name="Henrissat B."/>
            <person name="Grigoriev I."/>
            <person name="Martin F."/>
            <person name="Perotto S."/>
        </authorList>
    </citation>
    <scope>NUCLEOTIDE SEQUENCE [LARGE SCALE GENOMIC DNA]</scope>
    <source>
        <strain evidence="2 3">F</strain>
    </source>
</reference>
<dbReference type="EMBL" id="KZ613953">
    <property type="protein sequence ID" value="PMD35091.1"/>
    <property type="molecule type" value="Genomic_DNA"/>
</dbReference>
<name>A0A2J6R9A4_HYAVF</name>
<gene>
    <name evidence="2" type="ORF">L207DRAFT_131709</name>
</gene>
<dbReference type="Proteomes" id="UP000235786">
    <property type="component" value="Unassembled WGS sequence"/>
</dbReference>
<evidence type="ECO:0000256" key="1">
    <source>
        <dbReference type="SAM" id="MobiDB-lite"/>
    </source>
</evidence>
<dbReference type="PANTHER" id="PTHR39596:SF2">
    <property type="entry name" value="HET DOMAIN PROTEIN (AFU_ORTHOLOGUE AFUA_1G17550)-RELATED"/>
    <property type="match status" value="1"/>
</dbReference>
<accession>A0A2J6R9A4</accession>
<keyword evidence="3" id="KW-1185">Reference proteome</keyword>
<evidence type="ECO:0000313" key="3">
    <source>
        <dbReference type="Proteomes" id="UP000235786"/>
    </source>
</evidence>
<proteinExistence type="predicted"/>